<feature type="transmembrane region" description="Helical" evidence="1">
    <location>
        <begin position="84"/>
        <end position="104"/>
    </location>
</feature>
<dbReference type="EMBL" id="UINC01155735">
    <property type="protein sequence ID" value="SVD51762.1"/>
    <property type="molecule type" value="Genomic_DNA"/>
</dbReference>
<protein>
    <recommendedName>
        <fullName evidence="2">Major facilitator superfamily (MFS) profile domain-containing protein</fullName>
    </recommendedName>
</protein>
<keyword evidence="1" id="KW-1133">Transmembrane helix</keyword>
<accession>A0A382VYZ7</accession>
<evidence type="ECO:0000259" key="2">
    <source>
        <dbReference type="PROSITE" id="PS50850"/>
    </source>
</evidence>
<proteinExistence type="predicted"/>
<dbReference type="SUPFAM" id="SSF103473">
    <property type="entry name" value="MFS general substrate transporter"/>
    <property type="match status" value="1"/>
</dbReference>
<dbReference type="Pfam" id="PF07690">
    <property type="entry name" value="MFS_1"/>
    <property type="match status" value="1"/>
</dbReference>
<organism evidence="3">
    <name type="scientific">marine metagenome</name>
    <dbReference type="NCBI Taxonomy" id="408172"/>
    <lineage>
        <taxon>unclassified sequences</taxon>
        <taxon>metagenomes</taxon>
        <taxon>ecological metagenomes</taxon>
    </lineage>
</organism>
<dbReference type="InterPro" id="IPR036259">
    <property type="entry name" value="MFS_trans_sf"/>
</dbReference>
<evidence type="ECO:0000313" key="3">
    <source>
        <dbReference type="EMBL" id="SVD51762.1"/>
    </source>
</evidence>
<reference evidence="3" key="1">
    <citation type="submission" date="2018-05" db="EMBL/GenBank/DDBJ databases">
        <authorList>
            <person name="Lanie J.A."/>
            <person name="Ng W.-L."/>
            <person name="Kazmierczak K.M."/>
            <person name="Andrzejewski T.M."/>
            <person name="Davidsen T.M."/>
            <person name="Wayne K.J."/>
            <person name="Tettelin H."/>
            <person name="Glass J.I."/>
            <person name="Rusch D."/>
            <person name="Podicherti R."/>
            <person name="Tsui H.-C.T."/>
            <person name="Winkler M.E."/>
        </authorList>
    </citation>
    <scope>NUCLEOTIDE SEQUENCE</scope>
</reference>
<dbReference type="Gene3D" id="1.20.1250.20">
    <property type="entry name" value="MFS general substrate transporter like domains"/>
    <property type="match status" value="1"/>
</dbReference>
<feature type="transmembrane region" description="Helical" evidence="1">
    <location>
        <begin position="53"/>
        <end position="72"/>
    </location>
</feature>
<dbReference type="GO" id="GO:0022857">
    <property type="term" value="F:transmembrane transporter activity"/>
    <property type="evidence" value="ECO:0007669"/>
    <property type="project" value="InterPro"/>
</dbReference>
<dbReference type="PROSITE" id="PS50850">
    <property type="entry name" value="MFS"/>
    <property type="match status" value="1"/>
</dbReference>
<feature type="transmembrane region" description="Helical" evidence="1">
    <location>
        <begin position="110"/>
        <end position="128"/>
    </location>
</feature>
<feature type="domain" description="Major facilitator superfamily (MFS) profile" evidence="2">
    <location>
        <begin position="16"/>
        <end position="132"/>
    </location>
</feature>
<gene>
    <name evidence="3" type="ORF">METZ01_LOCUS404616</name>
</gene>
<evidence type="ECO:0000256" key="1">
    <source>
        <dbReference type="SAM" id="Phobius"/>
    </source>
</evidence>
<name>A0A382VYZ7_9ZZZZ</name>
<feature type="non-terminal residue" evidence="3">
    <location>
        <position position="132"/>
    </location>
</feature>
<dbReference type="InterPro" id="IPR011701">
    <property type="entry name" value="MFS"/>
</dbReference>
<keyword evidence="1" id="KW-0472">Membrane</keyword>
<dbReference type="AlphaFoldDB" id="A0A382VYZ7"/>
<sequence>MPRQGLSILSKTERTVLTITGLSHLAVHAQMLVFPALLPLFHKQFGLGFDTLGLMATAGAFMFGLGAIPAGLLESRLGGRKLLVIYQVGSGFAALIIVTAQTIFQITVGLAVLGAMSSIYHPAGLTILSHRL</sequence>
<keyword evidence="1" id="KW-0812">Transmembrane</keyword>
<feature type="transmembrane region" description="Helical" evidence="1">
    <location>
        <begin position="21"/>
        <end position="41"/>
    </location>
</feature>
<dbReference type="InterPro" id="IPR020846">
    <property type="entry name" value="MFS_dom"/>
</dbReference>